<dbReference type="Proteomes" id="UP000800092">
    <property type="component" value="Unassembled WGS sequence"/>
</dbReference>
<evidence type="ECO:0000256" key="1">
    <source>
        <dbReference type="SAM" id="MobiDB-lite"/>
    </source>
</evidence>
<feature type="region of interest" description="Disordered" evidence="1">
    <location>
        <begin position="1"/>
        <end position="24"/>
    </location>
</feature>
<protein>
    <submittedName>
        <fullName evidence="2">Uncharacterized protein</fullName>
    </submittedName>
</protein>
<gene>
    <name evidence="2" type="ORF">EV356DRAFT_263863</name>
</gene>
<keyword evidence="3" id="KW-1185">Reference proteome</keyword>
<feature type="region of interest" description="Disordered" evidence="1">
    <location>
        <begin position="165"/>
        <end position="214"/>
    </location>
</feature>
<dbReference type="AlphaFoldDB" id="A0A6A6HLW4"/>
<organism evidence="2 3">
    <name type="scientific">Viridothelium virens</name>
    <name type="common">Speckled blister lichen</name>
    <name type="synonym">Trypethelium virens</name>
    <dbReference type="NCBI Taxonomy" id="1048519"/>
    <lineage>
        <taxon>Eukaryota</taxon>
        <taxon>Fungi</taxon>
        <taxon>Dikarya</taxon>
        <taxon>Ascomycota</taxon>
        <taxon>Pezizomycotina</taxon>
        <taxon>Dothideomycetes</taxon>
        <taxon>Dothideomycetes incertae sedis</taxon>
        <taxon>Trypetheliales</taxon>
        <taxon>Trypetheliaceae</taxon>
        <taxon>Viridothelium</taxon>
    </lineage>
</organism>
<evidence type="ECO:0000313" key="2">
    <source>
        <dbReference type="EMBL" id="KAF2238533.1"/>
    </source>
</evidence>
<reference evidence="2" key="1">
    <citation type="journal article" date="2020" name="Stud. Mycol.">
        <title>101 Dothideomycetes genomes: a test case for predicting lifestyles and emergence of pathogens.</title>
        <authorList>
            <person name="Haridas S."/>
            <person name="Albert R."/>
            <person name="Binder M."/>
            <person name="Bloem J."/>
            <person name="Labutti K."/>
            <person name="Salamov A."/>
            <person name="Andreopoulos B."/>
            <person name="Baker S."/>
            <person name="Barry K."/>
            <person name="Bills G."/>
            <person name="Bluhm B."/>
            <person name="Cannon C."/>
            <person name="Castanera R."/>
            <person name="Culley D."/>
            <person name="Daum C."/>
            <person name="Ezra D."/>
            <person name="Gonzalez J."/>
            <person name="Henrissat B."/>
            <person name="Kuo A."/>
            <person name="Liang C."/>
            <person name="Lipzen A."/>
            <person name="Lutzoni F."/>
            <person name="Magnuson J."/>
            <person name="Mondo S."/>
            <person name="Nolan M."/>
            <person name="Ohm R."/>
            <person name="Pangilinan J."/>
            <person name="Park H.-J."/>
            <person name="Ramirez L."/>
            <person name="Alfaro M."/>
            <person name="Sun H."/>
            <person name="Tritt A."/>
            <person name="Yoshinaga Y."/>
            <person name="Zwiers L.-H."/>
            <person name="Turgeon B."/>
            <person name="Goodwin S."/>
            <person name="Spatafora J."/>
            <person name="Crous P."/>
            <person name="Grigoriev I."/>
        </authorList>
    </citation>
    <scope>NUCLEOTIDE SEQUENCE</scope>
    <source>
        <strain evidence="2">Tuck. ex Michener</strain>
    </source>
</reference>
<dbReference type="EMBL" id="ML991775">
    <property type="protein sequence ID" value="KAF2238533.1"/>
    <property type="molecule type" value="Genomic_DNA"/>
</dbReference>
<evidence type="ECO:0000313" key="3">
    <source>
        <dbReference type="Proteomes" id="UP000800092"/>
    </source>
</evidence>
<sequence>MRVDEGSRPAKVPRQAPCRKSEHGHCRLPAPSCIMGNHLATNCHNLASASAYYDDSLPRKVHFPNFLLSSVSNSAHLPLTTWSSTPGTERLTSCPSLPKIGRATAVRFADIQGCALWAAVGFFGRKPRDPPFQPDLVHLVRLSTAIPHRVSVLACAASDHLTVSLPTQSEESRRGRSASVVDVSTRASAGARSSKLRDPSPRTTQRDPCGVWAH</sequence>
<proteinExistence type="predicted"/>
<name>A0A6A6HLW4_VIRVR</name>
<accession>A0A6A6HLW4</accession>